<dbReference type="AlphaFoldDB" id="A0A5N5MF29"/>
<sequence>MNSRSDEIEYNITQIEQCTAIPPFINSPGVFQDDLLEAPLPSWLELLVLAIFFISHVFRFILKRFSIPLLVSQILTILQAAIRFDDNESRFLRADDIEIETEKMLDLQVLRSLAILYNLSK</sequence>
<keyword evidence="1" id="KW-1133">Transmembrane helix</keyword>
<comment type="caution">
    <text evidence="2">The sequence shown here is derived from an EMBL/GenBank/DDBJ whole genome shotgun (WGS) entry which is preliminary data.</text>
</comment>
<dbReference type="EMBL" id="VDCV01000006">
    <property type="protein sequence ID" value="KAB5552726.1"/>
    <property type="molecule type" value="Genomic_DNA"/>
</dbReference>
<name>A0A5N5MF29_9ROSI</name>
<keyword evidence="3" id="KW-1185">Reference proteome</keyword>
<evidence type="ECO:0000313" key="3">
    <source>
        <dbReference type="Proteomes" id="UP000326939"/>
    </source>
</evidence>
<organism evidence="2 3">
    <name type="scientific">Salix brachista</name>
    <dbReference type="NCBI Taxonomy" id="2182728"/>
    <lineage>
        <taxon>Eukaryota</taxon>
        <taxon>Viridiplantae</taxon>
        <taxon>Streptophyta</taxon>
        <taxon>Embryophyta</taxon>
        <taxon>Tracheophyta</taxon>
        <taxon>Spermatophyta</taxon>
        <taxon>Magnoliopsida</taxon>
        <taxon>eudicotyledons</taxon>
        <taxon>Gunneridae</taxon>
        <taxon>Pentapetalae</taxon>
        <taxon>rosids</taxon>
        <taxon>fabids</taxon>
        <taxon>Malpighiales</taxon>
        <taxon>Salicaceae</taxon>
        <taxon>Saliceae</taxon>
        <taxon>Salix</taxon>
    </lineage>
</organism>
<keyword evidence="1" id="KW-0812">Transmembrane</keyword>
<evidence type="ECO:0000256" key="1">
    <source>
        <dbReference type="SAM" id="Phobius"/>
    </source>
</evidence>
<accession>A0A5N5MF29</accession>
<gene>
    <name evidence="2" type="ORF">DKX38_010037</name>
</gene>
<proteinExistence type="predicted"/>
<feature type="transmembrane region" description="Helical" evidence="1">
    <location>
        <begin position="43"/>
        <end position="62"/>
    </location>
</feature>
<dbReference type="Proteomes" id="UP000326939">
    <property type="component" value="Chromosome 6"/>
</dbReference>
<protein>
    <submittedName>
        <fullName evidence="2">Uncharacterized protein</fullName>
    </submittedName>
</protein>
<reference evidence="3" key="1">
    <citation type="journal article" date="2019" name="Gigascience">
        <title>De novo genome assembly of the endangered Acer yangbiense, a plant species with extremely small populations endemic to Yunnan Province, China.</title>
        <authorList>
            <person name="Yang J."/>
            <person name="Wariss H.M."/>
            <person name="Tao L."/>
            <person name="Zhang R."/>
            <person name="Yun Q."/>
            <person name="Hollingsworth P."/>
            <person name="Dao Z."/>
            <person name="Luo G."/>
            <person name="Guo H."/>
            <person name="Ma Y."/>
            <person name="Sun W."/>
        </authorList>
    </citation>
    <scope>NUCLEOTIDE SEQUENCE [LARGE SCALE GENOMIC DNA]</scope>
    <source>
        <strain evidence="3">cv. br00</strain>
    </source>
</reference>
<evidence type="ECO:0000313" key="2">
    <source>
        <dbReference type="EMBL" id="KAB5552726.1"/>
    </source>
</evidence>
<keyword evidence="1" id="KW-0472">Membrane</keyword>